<dbReference type="InterPro" id="IPR011620">
    <property type="entry name" value="Sig_transdc_His_kinase_LytS_TM"/>
</dbReference>
<keyword evidence="7 14" id="KW-0812">Transmembrane</keyword>
<evidence type="ECO:0000256" key="5">
    <source>
        <dbReference type="ARBA" id="ARBA00022553"/>
    </source>
</evidence>
<dbReference type="SUPFAM" id="SSF47384">
    <property type="entry name" value="Homodimeric domain of signal transducing histidine kinase"/>
    <property type="match status" value="1"/>
</dbReference>
<comment type="subcellular location">
    <subcellularLocation>
        <location evidence="2">Cell membrane</location>
        <topology evidence="2">Multi-pass membrane protein</topology>
    </subcellularLocation>
</comment>
<dbReference type="GO" id="GO:0005524">
    <property type="term" value="F:ATP binding"/>
    <property type="evidence" value="ECO:0007669"/>
    <property type="project" value="UniProtKB-KW"/>
</dbReference>
<keyword evidence="4" id="KW-1003">Cell membrane</keyword>
<feature type="transmembrane region" description="Helical" evidence="14">
    <location>
        <begin position="134"/>
        <end position="152"/>
    </location>
</feature>
<dbReference type="Pfam" id="PF00512">
    <property type="entry name" value="HisKA"/>
    <property type="match status" value="1"/>
</dbReference>
<dbReference type="AlphaFoldDB" id="A0A223KLG8"/>
<dbReference type="STRING" id="1314751.GCA_001591425_04684"/>
<keyword evidence="11 14" id="KW-1133">Transmembrane helix</keyword>
<evidence type="ECO:0000256" key="7">
    <source>
        <dbReference type="ARBA" id="ARBA00022692"/>
    </source>
</evidence>
<dbReference type="PROSITE" id="PS50109">
    <property type="entry name" value="HIS_KIN"/>
    <property type="match status" value="1"/>
</dbReference>
<organism evidence="16 17">
    <name type="scientific">Sutcliffiella cohnii</name>
    <dbReference type="NCBI Taxonomy" id="33932"/>
    <lineage>
        <taxon>Bacteria</taxon>
        <taxon>Bacillati</taxon>
        <taxon>Bacillota</taxon>
        <taxon>Bacilli</taxon>
        <taxon>Bacillales</taxon>
        <taxon>Bacillaceae</taxon>
        <taxon>Sutcliffiella</taxon>
    </lineage>
</organism>
<feature type="transmembrane region" description="Helical" evidence="14">
    <location>
        <begin position="39"/>
        <end position="59"/>
    </location>
</feature>
<evidence type="ECO:0000256" key="2">
    <source>
        <dbReference type="ARBA" id="ARBA00004651"/>
    </source>
</evidence>
<dbReference type="RefSeq" id="WP_066421184.1">
    <property type="nucleotide sequence ID" value="NZ_CP018866.1"/>
</dbReference>
<dbReference type="Pfam" id="PF07694">
    <property type="entry name" value="5TM-5TMR_LYT"/>
    <property type="match status" value="1"/>
</dbReference>
<keyword evidence="12" id="KW-0902">Two-component regulatory system</keyword>
<proteinExistence type="predicted"/>
<evidence type="ECO:0000256" key="13">
    <source>
        <dbReference type="ARBA" id="ARBA00023136"/>
    </source>
</evidence>
<keyword evidence="9" id="KW-0418">Kinase</keyword>
<dbReference type="EMBL" id="CP018866">
    <property type="protein sequence ID" value="AST90335.1"/>
    <property type="molecule type" value="Genomic_DNA"/>
</dbReference>
<dbReference type="EC" id="2.7.13.3" evidence="3"/>
<dbReference type="SMART" id="SM00388">
    <property type="entry name" value="HisKA"/>
    <property type="match status" value="1"/>
</dbReference>
<gene>
    <name evidence="16" type="ORF">BC6307_03140</name>
</gene>
<keyword evidence="5" id="KW-0597">Phosphoprotein</keyword>
<name>A0A223KLG8_9BACI</name>
<evidence type="ECO:0000256" key="11">
    <source>
        <dbReference type="ARBA" id="ARBA00022989"/>
    </source>
</evidence>
<evidence type="ECO:0000256" key="1">
    <source>
        <dbReference type="ARBA" id="ARBA00000085"/>
    </source>
</evidence>
<dbReference type="PANTHER" id="PTHR43065:SF53">
    <property type="entry name" value="SPORULATION KINASE B"/>
    <property type="match status" value="1"/>
</dbReference>
<dbReference type="InterPro" id="IPR036097">
    <property type="entry name" value="HisK_dim/P_sf"/>
</dbReference>
<feature type="domain" description="Histidine kinase" evidence="15">
    <location>
        <begin position="219"/>
        <end position="424"/>
    </location>
</feature>
<dbReference type="PANTHER" id="PTHR43065">
    <property type="entry name" value="SENSOR HISTIDINE KINASE"/>
    <property type="match status" value="1"/>
</dbReference>
<dbReference type="KEGG" id="bcoh:BC6307_03140"/>
<sequence length="427" mass="48474">MIYIKDFILHLFFILFPILLYHSITFYRNEIINESMQKMYLFISCSISSIMCMLFPIFVHAGVNFDLRGIPIIIAILYGGYLYGFFTIVVLLLFRLLIGGYDGIISTFIATPLYTILPAFLYPYWADFNKKIKFVASFFIISIKFLALYFVIYFGHSFLQFQYNHLFEDFRYAILLGVFSFITIVLAIFLLEYFLDIAAIQRQVQKTKRLSMVSSLAASVAHEIRTPLTVVKGFSQLLGTEQNKSNKEFVPIILHELDRTEEIVQNFLNLANNKVSEMKSISSIELIDSSIEALTTYSSNSKVPIDCFHEKNYRLKGDFAPLCEALINILKNSIDAVSNPHGKVTVKCFMKNKNVIIQVKDNGVGMTSEQIERLGEPAYNLIEKGTGLGLMTAFSIIYAHGGDIQFKSKINKGTVVTISIPGYKKGA</sequence>
<keyword evidence="6" id="KW-0808">Transferase</keyword>
<dbReference type="Pfam" id="PF02518">
    <property type="entry name" value="HATPase_c"/>
    <property type="match status" value="1"/>
</dbReference>
<dbReference type="GO" id="GO:0071555">
    <property type="term" value="P:cell wall organization"/>
    <property type="evidence" value="ECO:0007669"/>
    <property type="project" value="InterPro"/>
</dbReference>
<dbReference type="Proteomes" id="UP000215224">
    <property type="component" value="Chromosome"/>
</dbReference>
<comment type="catalytic activity">
    <reaction evidence="1">
        <text>ATP + protein L-histidine = ADP + protein N-phospho-L-histidine.</text>
        <dbReference type="EC" id="2.7.13.3"/>
    </reaction>
</comment>
<keyword evidence="10" id="KW-0067">ATP-binding</keyword>
<evidence type="ECO:0000256" key="6">
    <source>
        <dbReference type="ARBA" id="ARBA00022679"/>
    </source>
</evidence>
<keyword evidence="13 14" id="KW-0472">Membrane</keyword>
<dbReference type="SMART" id="SM00387">
    <property type="entry name" value="HATPase_c"/>
    <property type="match status" value="1"/>
</dbReference>
<protein>
    <recommendedName>
        <fullName evidence="3">histidine kinase</fullName>
        <ecNumber evidence="3">2.7.13.3</ecNumber>
    </recommendedName>
</protein>
<dbReference type="Gene3D" id="3.30.565.10">
    <property type="entry name" value="Histidine kinase-like ATPase, C-terminal domain"/>
    <property type="match status" value="1"/>
</dbReference>
<evidence type="ECO:0000256" key="4">
    <source>
        <dbReference type="ARBA" id="ARBA00022475"/>
    </source>
</evidence>
<dbReference type="InterPro" id="IPR003661">
    <property type="entry name" value="HisK_dim/P_dom"/>
</dbReference>
<dbReference type="InterPro" id="IPR003594">
    <property type="entry name" value="HATPase_dom"/>
</dbReference>
<feature type="transmembrane region" description="Helical" evidence="14">
    <location>
        <begin position="7"/>
        <end position="27"/>
    </location>
</feature>
<dbReference type="InterPro" id="IPR005467">
    <property type="entry name" value="His_kinase_dom"/>
</dbReference>
<evidence type="ECO:0000256" key="10">
    <source>
        <dbReference type="ARBA" id="ARBA00022840"/>
    </source>
</evidence>
<dbReference type="InterPro" id="IPR036890">
    <property type="entry name" value="HATPase_C_sf"/>
</dbReference>
<dbReference type="CDD" id="cd00082">
    <property type="entry name" value="HisKA"/>
    <property type="match status" value="1"/>
</dbReference>
<dbReference type="GO" id="GO:0005886">
    <property type="term" value="C:plasma membrane"/>
    <property type="evidence" value="ECO:0007669"/>
    <property type="project" value="UniProtKB-SubCell"/>
</dbReference>
<dbReference type="Gene3D" id="1.10.287.130">
    <property type="match status" value="1"/>
</dbReference>
<keyword evidence="8" id="KW-0547">Nucleotide-binding</keyword>
<dbReference type="CDD" id="cd00075">
    <property type="entry name" value="HATPase"/>
    <property type="match status" value="1"/>
</dbReference>
<feature type="transmembrane region" description="Helical" evidence="14">
    <location>
        <begin position="172"/>
        <end position="195"/>
    </location>
</feature>
<evidence type="ECO:0000256" key="3">
    <source>
        <dbReference type="ARBA" id="ARBA00012438"/>
    </source>
</evidence>
<evidence type="ECO:0000256" key="8">
    <source>
        <dbReference type="ARBA" id="ARBA00022741"/>
    </source>
</evidence>
<dbReference type="PRINTS" id="PR00344">
    <property type="entry name" value="BCTRLSENSOR"/>
</dbReference>
<reference evidence="16 17" key="1">
    <citation type="submission" date="2016-12" db="EMBL/GenBank/DDBJ databases">
        <title>The whole genome sequencing and assembly of Bacillus cohnii DSM 6307T strain.</title>
        <authorList>
            <person name="Lee Y.-J."/>
            <person name="Yi H."/>
            <person name="Bahn Y.-S."/>
            <person name="Kim J.F."/>
            <person name="Lee D.-W."/>
        </authorList>
    </citation>
    <scope>NUCLEOTIDE SEQUENCE [LARGE SCALE GENOMIC DNA]</scope>
    <source>
        <strain evidence="16 17">DSM 6307</strain>
    </source>
</reference>
<evidence type="ECO:0000313" key="17">
    <source>
        <dbReference type="Proteomes" id="UP000215224"/>
    </source>
</evidence>
<dbReference type="InterPro" id="IPR004358">
    <property type="entry name" value="Sig_transdc_His_kin-like_C"/>
</dbReference>
<dbReference type="GO" id="GO:0000155">
    <property type="term" value="F:phosphorelay sensor kinase activity"/>
    <property type="evidence" value="ECO:0007669"/>
    <property type="project" value="InterPro"/>
</dbReference>
<feature type="transmembrane region" description="Helical" evidence="14">
    <location>
        <begin position="71"/>
        <end position="98"/>
    </location>
</feature>
<accession>A0A223KLG8</accession>
<evidence type="ECO:0000256" key="9">
    <source>
        <dbReference type="ARBA" id="ARBA00022777"/>
    </source>
</evidence>
<keyword evidence="17" id="KW-1185">Reference proteome</keyword>
<evidence type="ECO:0000313" key="16">
    <source>
        <dbReference type="EMBL" id="AST90335.1"/>
    </source>
</evidence>
<dbReference type="SUPFAM" id="SSF55874">
    <property type="entry name" value="ATPase domain of HSP90 chaperone/DNA topoisomerase II/histidine kinase"/>
    <property type="match status" value="1"/>
</dbReference>
<evidence type="ECO:0000256" key="12">
    <source>
        <dbReference type="ARBA" id="ARBA00023012"/>
    </source>
</evidence>
<feature type="transmembrane region" description="Helical" evidence="14">
    <location>
        <begin position="104"/>
        <end position="122"/>
    </location>
</feature>
<evidence type="ECO:0000256" key="14">
    <source>
        <dbReference type="SAM" id="Phobius"/>
    </source>
</evidence>
<evidence type="ECO:0000259" key="15">
    <source>
        <dbReference type="PROSITE" id="PS50109"/>
    </source>
</evidence>